<dbReference type="InParanoid" id="F4RCA0"/>
<keyword evidence="2" id="KW-1185">Reference proteome</keyword>
<evidence type="ECO:0000313" key="1">
    <source>
        <dbReference type="EMBL" id="EGG09703.1"/>
    </source>
</evidence>
<evidence type="ECO:0000313" key="2">
    <source>
        <dbReference type="Proteomes" id="UP000001072"/>
    </source>
</evidence>
<dbReference type="RefSeq" id="XP_007406757.1">
    <property type="nucleotide sequence ID" value="XM_007406695.1"/>
</dbReference>
<dbReference type="KEGG" id="mlr:MELLADRAFT_103753"/>
<dbReference type="AlphaFoldDB" id="F4RCA0"/>
<dbReference type="PANTHER" id="PTHR33096">
    <property type="entry name" value="CXC2 DOMAIN-CONTAINING PROTEIN"/>
    <property type="match status" value="1"/>
</dbReference>
<dbReference type="PANTHER" id="PTHR33096:SF1">
    <property type="entry name" value="CXC1-LIKE CYSTEINE CLUSTER ASSOCIATED WITH KDZ TRANSPOSASES DOMAIN-CONTAINING PROTEIN"/>
    <property type="match status" value="1"/>
</dbReference>
<gene>
    <name evidence="1" type="ORF">MELLADRAFT_103753</name>
</gene>
<accession>F4RCA0</accession>
<reference evidence="2" key="1">
    <citation type="journal article" date="2011" name="Proc. Natl. Acad. Sci. U.S.A.">
        <title>Obligate biotrophy features unraveled by the genomic analysis of rust fungi.</title>
        <authorList>
            <person name="Duplessis S."/>
            <person name="Cuomo C.A."/>
            <person name="Lin Y.-C."/>
            <person name="Aerts A."/>
            <person name="Tisserant E."/>
            <person name="Veneault-Fourrey C."/>
            <person name="Joly D.L."/>
            <person name="Hacquard S."/>
            <person name="Amselem J."/>
            <person name="Cantarel B.L."/>
            <person name="Chiu R."/>
            <person name="Coutinho P.M."/>
            <person name="Feau N."/>
            <person name="Field M."/>
            <person name="Frey P."/>
            <person name="Gelhaye E."/>
            <person name="Goldberg J."/>
            <person name="Grabherr M.G."/>
            <person name="Kodira C.D."/>
            <person name="Kohler A."/>
            <person name="Kuees U."/>
            <person name="Lindquist E.A."/>
            <person name="Lucas S.M."/>
            <person name="Mago R."/>
            <person name="Mauceli E."/>
            <person name="Morin E."/>
            <person name="Murat C."/>
            <person name="Pangilinan J.L."/>
            <person name="Park R."/>
            <person name="Pearson M."/>
            <person name="Quesneville H."/>
            <person name="Rouhier N."/>
            <person name="Sakthikumar S."/>
            <person name="Salamov A.A."/>
            <person name="Schmutz J."/>
            <person name="Selles B."/>
            <person name="Shapiro H."/>
            <person name="Tanguay P."/>
            <person name="Tuskan G.A."/>
            <person name="Henrissat B."/>
            <person name="Van de Peer Y."/>
            <person name="Rouze P."/>
            <person name="Ellis J.G."/>
            <person name="Dodds P.N."/>
            <person name="Schein J.E."/>
            <person name="Zhong S."/>
            <person name="Hamelin R.C."/>
            <person name="Grigoriev I.V."/>
            <person name="Szabo L.J."/>
            <person name="Martin F."/>
        </authorList>
    </citation>
    <scope>NUCLEOTIDE SEQUENCE [LARGE SCALE GENOMIC DNA]</scope>
    <source>
        <strain evidence="2">98AG31 / pathotype 3-4-7</strain>
    </source>
</reference>
<dbReference type="EMBL" id="GL883096">
    <property type="protein sequence ID" value="EGG09703.1"/>
    <property type="molecule type" value="Genomic_DNA"/>
</dbReference>
<proteinExistence type="predicted"/>
<dbReference type="VEuPathDB" id="FungiDB:MELLADRAFT_103753"/>
<dbReference type="HOGENOM" id="CLU_1806593_0_0_1"/>
<sequence>MCTHRLDPLNTDDGGLECLQRFEDLAKKIEDQRQKIGPSAITTNLSEQGQDMLLKVWYAKTVVQMRFLALQAEQRPLDPETRVGGGSRLGTHEKERIMEAIQRWTRTMKNILDIYNRHPQAFKDQCPSHPSAPVIEYSDLVAL</sequence>
<dbReference type="Proteomes" id="UP000001072">
    <property type="component" value="Unassembled WGS sequence"/>
</dbReference>
<name>F4RCA0_MELLP</name>
<protein>
    <submittedName>
        <fullName evidence="1">Uncharacterized protein</fullName>
    </submittedName>
</protein>
<organism evidence="2">
    <name type="scientific">Melampsora larici-populina (strain 98AG31 / pathotype 3-4-7)</name>
    <name type="common">Poplar leaf rust fungus</name>
    <dbReference type="NCBI Taxonomy" id="747676"/>
    <lineage>
        <taxon>Eukaryota</taxon>
        <taxon>Fungi</taxon>
        <taxon>Dikarya</taxon>
        <taxon>Basidiomycota</taxon>
        <taxon>Pucciniomycotina</taxon>
        <taxon>Pucciniomycetes</taxon>
        <taxon>Pucciniales</taxon>
        <taxon>Melampsoraceae</taxon>
        <taxon>Melampsora</taxon>
    </lineage>
</organism>
<dbReference type="GeneID" id="18922076"/>
<dbReference type="OrthoDB" id="10401534at2759"/>